<feature type="domain" description="Secretion system C-terminal sorting" evidence="3">
    <location>
        <begin position="34"/>
        <end position="105"/>
    </location>
</feature>
<feature type="signal peptide" evidence="2">
    <location>
        <begin position="1"/>
        <end position="18"/>
    </location>
</feature>
<evidence type="ECO:0000256" key="2">
    <source>
        <dbReference type="SAM" id="SignalP"/>
    </source>
</evidence>
<feature type="chain" id="PRO_5046860668" evidence="2">
    <location>
        <begin position="19"/>
        <end position="106"/>
    </location>
</feature>
<keyword evidence="5" id="KW-1185">Reference proteome</keyword>
<gene>
    <name evidence="4" type="ORF">NG653_06840</name>
</gene>
<keyword evidence="1 2" id="KW-0732">Signal</keyword>
<organism evidence="4 5">
    <name type="scientific">Robiginitalea marina</name>
    <dbReference type="NCBI Taxonomy" id="2954105"/>
    <lineage>
        <taxon>Bacteria</taxon>
        <taxon>Pseudomonadati</taxon>
        <taxon>Bacteroidota</taxon>
        <taxon>Flavobacteriia</taxon>
        <taxon>Flavobacteriales</taxon>
        <taxon>Flavobacteriaceae</taxon>
        <taxon>Robiginitalea</taxon>
    </lineage>
</organism>
<evidence type="ECO:0000256" key="1">
    <source>
        <dbReference type="ARBA" id="ARBA00022729"/>
    </source>
</evidence>
<dbReference type="RefSeq" id="WP_252740942.1">
    <property type="nucleotide sequence ID" value="NZ_JAMXIB010000004.1"/>
</dbReference>
<evidence type="ECO:0000313" key="4">
    <source>
        <dbReference type="EMBL" id="MCO5724566.1"/>
    </source>
</evidence>
<dbReference type="InterPro" id="IPR026444">
    <property type="entry name" value="Secre_tail"/>
</dbReference>
<sequence>MKQLFLLLCFMGLLSVSAQEVPSDSLKTRIDFKVHPNPVTDGVVYIESPQPGPKTIHIYDLFGKTVVQRQAATASLSIRLGALAPGVYMVQVSAGGRMATKKLIVR</sequence>
<accession>A0ABT1AX42</accession>
<dbReference type="EMBL" id="JAMXIB010000004">
    <property type="protein sequence ID" value="MCO5724566.1"/>
    <property type="molecule type" value="Genomic_DNA"/>
</dbReference>
<dbReference type="Proteomes" id="UP001206312">
    <property type="component" value="Unassembled WGS sequence"/>
</dbReference>
<evidence type="ECO:0000313" key="5">
    <source>
        <dbReference type="Proteomes" id="UP001206312"/>
    </source>
</evidence>
<reference evidence="4 5" key="1">
    <citation type="submission" date="2022-06" db="EMBL/GenBank/DDBJ databases">
        <authorList>
            <person name="Xuan X."/>
        </authorList>
    </citation>
    <scope>NUCLEOTIDE SEQUENCE [LARGE SCALE GENOMIC DNA]</scope>
    <source>
        <strain evidence="4 5">2V75</strain>
    </source>
</reference>
<proteinExistence type="predicted"/>
<evidence type="ECO:0000259" key="3">
    <source>
        <dbReference type="Pfam" id="PF18962"/>
    </source>
</evidence>
<dbReference type="NCBIfam" id="TIGR04183">
    <property type="entry name" value="Por_Secre_tail"/>
    <property type="match status" value="1"/>
</dbReference>
<dbReference type="Pfam" id="PF18962">
    <property type="entry name" value="Por_Secre_tail"/>
    <property type="match status" value="1"/>
</dbReference>
<comment type="caution">
    <text evidence="4">The sequence shown here is derived from an EMBL/GenBank/DDBJ whole genome shotgun (WGS) entry which is preliminary data.</text>
</comment>
<name>A0ABT1AX42_9FLAO</name>
<protein>
    <submittedName>
        <fullName evidence="4">T9SS type A sorting domain-containing protein</fullName>
    </submittedName>
</protein>